<name>A0AAP3E7T6_9EURY</name>
<gene>
    <name evidence="2" type="ORF">OB919_11250</name>
</gene>
<dbReference type="Proteomes" id="UP001321047">
    <property type="component" value="Unassembled WGS sequence"/>
</dbReference>
<keyword evidence="1" id="KW-0812">Transmembrane</keyword>
<dbReference type="EMBL" id="JAOPJZ010000008">
    <property type="protein sequence ID" value="MCU4752559.1"/>
    <property type="molecule type" value="Genomic_DNA"/>
</dbReference>
<feature type="transmembrane region" description="Helical" evidence="1">
    <location>
        <begin position="77"/>
        <end position="100"/>
    </location>
</feature>
<keyword evidence="3" id="KW-1185">Reference proteome</keyword>
<keyword evidence="1" id="KW-1133">Transmembrane helix</keyword>
<proteinExistence type="predicted"/>
<feature type="transmembrane region" description="Helical" evidence="1">
    <location>
        <begin position="38"/>
        <end position="71"/>
    </location>
</feature>
<dbReference type="AlphaFoldDB" id="A0AAP3E7T6"/>
<evidence type="ECO:0000313" key="3">
    <source>
        <dbReference type="Proteomes" id="UP001321047"/>
    </source>
</evidence>
<keyword evidence="1" id="KW-0472">Membrane</keyword>
<dbReference type="RefSeq" id="WP_342808894.1">
    <property type="nucleotide sequence ID" value="NZ_JAOPJZ010000008.1"/>
</dbReference>
<organism evidence="2 3">
    <name type="scientific">Natronosalvus hydrolyticus</name>
    <dbReference type="NCBI Taxonomy" id="2979988"/>
    <lineage>
        <taxon>Archaea</taxon>
        <taxon>Methanobacteriati</taxon>
        <taxon>Methanobacteriota</taxon>
        <taxon>Stenosarchaea group</taxon>
        <taxon>Halobacteria</taxon>
        <taxon>Halobacteriales</taxon>
        <taxon>Natrialbaceae</taxon>
        <taxon>Natronosalvus</taxon>
    </lineage>
</organism>
<comment type="caution">
    <text evidence="2">The sequence shown here is derived from an EMBL/GenBank/DDBJ whole genome shotgun (WGS) entry which is preliminary data.</text>
</comment>
<reference evidence="2 3" key="1">
    <citation type="submission" date="2022-09" db="EMBL/GenBank/DDBJ databases">
        <title>Enrichment on poylsaccharides allowed isolation of novel metabolic and taxonomic groups of Haloarchaea.</title>
        <authorList>
            <person name="Sorokin D.Y."/>
            <person name="Elcheninov A.G."/>
            <person name="Khizhniak T.V."/>
            <person name="Kolganova T.V."/>
            <person name="Kublanov I.V."/>
        </authorList>
    </citation>
    <scope>NUCLEOTIDE SEQUENCE [LARGE SCALE GENOMIC DNA]</scope>
    <source>
        <strain evidence="2 3">AArc-curdl1</strain>
    </source>
</reference>
<evidence type="ECO:0000313" key="2">
    <source>
        <dbReference type="EMBL" id="MCU4752559.1"/>
    </source>
</evidence>
<sequence length="116" mass="12001">MIPIAGSLITFLVTLAIGGLAIYLAASFTVNADSYSQAIITALLGAFAWALTSWIPLVGPLIALVVWIGVINWRYPGGWTTAALIGVLAWLSALFILFIVDAALGLNLGAFGVPGA</sequence>
<accession>A0AAP3E7T6</accession>
<evidence type="ECO:0000256" key="1">
    <source>
        <dbReference type="SAM" id="Phobius"/>
    </source>
</evidence>
<protein>
    <submittedName>
        <fullName evidence="2">Uncharacterized protein</fullName>
    </submittedName>
</protein>
<feature type="transmembrane region" description="Helical" evidence="1">
    <location>
        <begin position="6"/>
        <end position="26"/>
    </location>
</feature>